<dbReference type="AlphaFoldDB" id="A0A2U1NFI1"/>
<evidence type="ECO:0000259" key="8">
    <source>
        <dbReference type="SMART" id="SM01332"/>
    </source>
</evidence>
<feature type="domain" description="Cyclin C-terminal" evidence="8">
    <location>
        <begin position="536"/>
        <end position="653"/>
    </location>
</feature>
<dbReference type="Proteomes" id="UP000245207">
    <property type="component" value="Unassembled WGS sequence"/>
</dbReference>
<reference evidence="9 10" key="1">
    <citation type="journal article" date="2018" name="Mol. Plant">
        <title>The genome of Artemisia annua provides insight into the evolution of Asteraceae family and artemisinin biosynthesis.</title>
        <authorList>
            <person name="Shen Q."/>
            <person name="Zhang L."/>
            <person name="Liao Z."/>
            <person name="Wang S."/>
            <person name="Yan T."/>
            <person name="Shi P."/>
            <person name="Liu M."/>
            <person name="Fu X."/>
            <person name="Pan Q."/>
            <person name="Wang Y."/>
            <person name="Lv Z."/>
            <person name="Lu X."/>
            <person name="Zhang F."/>
            <person name="Jiang W."/>
            <person name="Ma Y."/>
            <person name="Chen M."/>
            <person name="Hao X."/>
            <person name="Li L."/>
            <person name="Tang Y."/>
            <person name="Lv G."/>
            <person name="Zhou Y."/>
            <person name="Sun X."/>
            <person name="Brodelius P.E."/>
            <person name="Rose J.K.C."/>
            <person name="Tang K."/>
        </authorList>
    </citation>
    <scope>NUCLEOTIDE SEQUENCE [LARGE SCALE GENOMIC DNA]</scope>
    <source>
        <strain evidence="10">cv. Huhao1</strain>
        <tissue evidence="9">Leaf</tissue>
    </source>
</reference>
<proteinExistence type="inferred from homology"/>
<dbReference type="STRING" id="35608.A0A2U1NFI1"/>
<evidence type="ECO:0000256" key="2">
    <source>
        <dbReference type="ARBA" id="ARBA00022618"/>
    </source>
</evidence>
<dbReference type="PANTHER" id="PTHR10177">
    <property type="entry name" value="CYCLINS"/>
    <property type="match status" value="1"/>
</dbReference>
<evidence type="ECO:0000313" key="10">
    <source>
        <dbReference type="Proteomes" id="UP000245207"/>
    </source>
</evidence>
<dbReference type="EMBL" id="PKPP01002925">
    <property type="protein sequence ID" value="PWA72279.1"/>
    <property type="molecule type" value="Genomic_DNA"/>
</dbReference>
<keyword evidence="10" id="KW-1185">Reference proteome</keyword>
<protein>
    <submittedName>
        <fullName evidence="9">Cyclin b3,1</fullName>
    </submittedName>
</protein>
<dbReference type="InterPro" id="IPR004367">
    <property type="entry name" value="Cyclin_C-dom"/>
</dbReference>
<evidence type="ECO:0000256" key="1">
    <source>
        <dbReference type="ARBA" id="ARBA00006955"/>
    </source>
</evidence>
<sequence length="659" mass="74085">MVAVKGLSTFKRSSAGEREARKIGGVRSLKVYSEDDKDQIGVRARDRVAPADVKMKSIPVIAETHQIANLQKEALNKLDKIYGKSINSAQTKVGRKALADIGNSRAILQKNEAVDGRQKLSRVVTKDSKVFNGNPRTRLHDKENVGAVTRKSSKIYCPPQSRKSLPVLKRVDKVDNTDLKKINLENEVKNKEKHGFSVKPKVNTTVVPHAGRRSLPVLKHADKANLNNKVKNKDKYGFSVKPKVGTNVVPQVSNARDYRLKNRVTDGFIKMASQGLSMVGDAKRLSRISMKPTVKITAGIPRAQRASISTSVSTKSTSGTLVLSKQKDAASRCSYSKSTDSISCKKNTDASTSGVTAKGKPGRRKSYTSLLIESTKLLKDHGNATKEETLPQIYDDNNQLEVAEYVDEIYQHYWVAEAHHQSLKNYMEIQTDITPQTRGILINWLIEVHLKFDLMQETLYLMVTLLDYYLSAVDIKKNEMQLVGLTSLLLASKYEDYWHPKVMELIGISAETYTRDQMLGMETTILRKLNFRLNLPTPYVFMLRFLKAAQGGKKFEKLAFFLIELCLVEYDALHFKPSLLCASAIYLARCTLHLTPTWTPLLRKHSHYEEFQIRDCAEVILGFHQAARRALLKVTYDKFMSADNGKVASIKPLDRLPPS</sequence>
<dbReference type="FunFam" id="1.10.472.10:FF:000057">
    <property type="entry name" value="Cyclin N-terminal domain containing 2"/>
    <property type="match status" value="1"/>
</dbReference>
<dbReference type="SMART" id="SM00385">
    <property type="entry name" value="CYCLIN"/>
    <property type="match status" value="2"/>
</dbReference>
<dbReference type="Pfam" id="PF02984">
    <property type="entry name" value="Cyclin_C"/>
    <property type="match status" value="1"/>
</dbReference>
<keyword evidence="3 5" id="KW-0195">Cyclin</keyword>
<feature type="domain" description="Cyclin-like" evidence="7">
    <location>
        <begin position="540"/>
        <end position="622"/>
    </location>
</feature>
<dbReference type="FunFam" id="1.10.472.10:FF:000091">
    <property type="entry name" value="putative cyclin-B3-1 isoform X3"/>
    <property type="match status" value="1"/>
</dbReference>
<gene>
    <name evidence="9" type="ORF">CTI12_AA270330</name>
</gene>
<dbReference type="SUPFAM" id="SSF47954">
    <property type="entry name" value="Cyclin-like"/>
    <property type="match status" value="2"/>
</dbReference>
<dbReference type="OrthoDB" id="5590282at2759"/>
<evidence type="ECO:0000256" key="6">
    <source>
        <dbReference type="SAM" id="MobiDB-lite"/>
    </source>
</evidence>
<evidence type="ECO:0000259" key="7">
    <source>
        <dbReference type="SMART" id="SM00385"/>
    </source>
</evidence>
<feature type="domain" description="Cyclin-like" evidence="7">
    <location>
        <begin position="443"/>
        <end position="527"/>
    </location>
</feature>
<evidence type="ECO:0000256" key="3">
    <source>
        <dbReference type="ARBA" id="ARBA00023127"/>
    </source>
</evidence>
<dbReference type="InterPro" id="IPR036915">
    <property type="entry name" value="Cyclin-like_sf"/>
</dbReference>
<dbReference type="Gene3D" id="1.10.472.10">
    <property type="entry name" value="Cyclin-like"/>
    <property type="match status" value="2"/>
</dbReference>
<evidence type="ECO:0000313" key="9">
    <source>
        <dbReference type="EMBL" id="PWA72279.1"/>
    </source>
</evidence>
<keyword evidence="2" id="KW-0132">Cell division</keyword>
<dbReference type="SMART" id="SM01332">
    <property type="entry name" value="Cyclin_C"/>
    <property type="match status" value="1"/>
</dbReference>
<name>A0A2U1NFI1_ARTAN</name>
<dbReference type="GO" id="GO:0051301">
    <property type="term" value="P:cell division"/>
    <property type="evidence" value="ECO:0007669"/>
    <property type="project" value="UniProtKB-KW"/>
</dbReference>
<evidence type="ECO:0000256" key="5">
    <source>
        <dbReference type="RuleBase" id="RU000383"/>
    </source>
</evidence>
<evidence type="ECO:0000256" key="4">
    <source>
        <dbReference type="ARBA" id="ARBA00023306"/>
    </source>
</evidence>
<dbReference type="InterPro" id="IPR006671">
    <property type="entry name" value="Cyclin_N"/>
</dbReference>
<dbReference type="CDD" id="cd20507">
    <property type="entry name" value="CYCLIN_CCNB1-like_rpt1"/>
    <property type="match status" value="1"/>
</dbReference>
<dbReference type="Pfam" id="PF00134">
    <property type="entry name" value="Cyclin_N"/>
    <property type="match status" value="1"/>
</dbReference>
<dbReference type="InterPro" id="IPR039361">
    <property type="entry name" value="Cyclin"/>
</dbReference>
<feature type="region of interest" description="Disordered" evidence="6">
    <location>
        <begin position="340"/>
        <end position="362"/>
    </location>
</feature>
<accession>A0A2U1NFI1</accession>
<feature type="compositionally biased region" description="Polar residues" evidence="6">
    <location>
        <begin position="340"/>
        <end position="355"/>
    </location>
</feature>
<dbReference type="InterPro" id="IPR013763">
    <property type="entry name" value="Cyclin-like_dom"/>
</dbReference>
<comment type="similarity">
    <text evidence="1">Belongs to the cyclin family. Cyclin AB subfamily.</text>
</comment>
<keyword evidence="4" id="KW-0131">Cell cycle</keyword>
<comment type="caution">
    <text evidence="9">The sequence shown here is derived from an EMBL/GenBank/DDBJ whole genome shotgun (WGS) entry which is preliminary data.</text>
</comment>
<organism evidence="9 10">
    <name type="scientific">Artemisia annua</name>
    <name type="common">Sweet wormwood</name>
    <dbReference type="NCBI Taxonomy" id="35608"/>
    <lineage>
        <taxon>Eukaryota</taxon>
        <taxon>Viridiplantae</taxon>
        <taxon>Streptophyta</taxon>
        <taxon>Embryophyta</taxon>
        <taxon>Tracheophyta</taxon>
        <taxon>Spermatophyta</taxon>
        <taxon>Magnoliopsida</taxon>
        <taxon>eudicotyledons</taxon>
        <taxon>Gunneridae</taxon>
        <taxon>Pentapetalae</taxon>
        <taxon>asterids</taxon>
        <taxon>campanulids</taxon>
        <taxon>Asterales</taxon>
        <taxon>Asteraceae</taxon>
        <taxon>Asteroideae</taxon>
        <taxon>Anthemideae</taxon>
        <taxon>Artemisiinae</taxon>
        <taxon>Artemisia</taxon>
    </lineage>
</organism>